<dbReference type="EMBL" id="AWUE01013112">
    <property type="protein sequence ID" value="OMP07669.1"/>
    <property type="molecule type" value="Genomic_DNA"/>
</dbReference>
<dbReference type="PANTHER" id="PTHR47074">
    <property type="entry name" value="BNAC02G40300D PROTEIN"/>
    <property type="match status" value="1"/>
</dbReference>
<feature type="domain" description="RNase H type-1" evidence="2">
    <location>
        <begin position="114"/>
        <end position="202"/>
    </location>
</feature>
<feature type="compositionally biased region" description="Basic and acidic residues" evidence="1">
    <location>
        <begin position="47"/>
        <end position="56"/>
    </location>
</feature>
<evidence type="ECO:0000313" key="4">
    <source>
        <dbReference type="Proteomes" id="UP000187203"/>
    </source>
</evidence>
<evidence type="ECO:0000259" key="2">
    <source>
        <dbReference type="Pfam" id="PF13456"/>
    </source>
</evidence>
<dbReference type="AlphaFoldDB" id="A0A1R3KKS9"/>
<dbReference type="CDD" id="cd06222">
    <property type="entry name" value="RNase_H_like"/>
    <property type="match status" value="1"/>
</dbReference>
<feature type="region of interest" description="Disordered" evidence="1">
    <location>
        <begin position="24"/>
        <end position="67"/>
    </location>
</feature>
<organism evidence="3 4">
    <name type="scientific">Corchorus olitorius</name>
    <dbReference type="NCBI Taxonomy" id="93759"/>
    <lineage>
        <taxon>Eukaryota</taxon>
        <taxon>Viridiplantae</taxon>
        <taxon>Streptophyta</taxon>
        <taxon>Embryophyta</taxon>
        <taxon>Tracheophyta</taxon>
        <taxon>Spermatophyta</taxon>
        <taxon>Magnoliopsida</taxon>
        <taxon>eudicotyledons</taxon>
        <taxon>Gunneridae</taxon>
        <taxon>Pentapetalae</taxon>
        <taxon>rosids</taxon>
        <taxon>malvids</taxon>
        <taxon>Malvales</taxon>
        <taxon>Malvaceae</taxon>
        <taxon>Grewioideae</taxon>
        <taxon>Apeibeae</taxon>
        <taxon>Corchorus</taxon>
    </lineage>
</organism>
<evidence type="ECO:0000313" key="3">
    <source>
        <dbReference type="EMBL" id="OMP07669.1"/>
    </source>
</evidence>
<dbReference type="Pfam" id="PF13456">
    <property type="entry name" value="RVT_3"/>
    <property type="match status" value="1"/>
</dbReference>
<name>A0A1R3KKS9_9ROSI</name>
<dbReference type="InterPro" id="IPR052929">
    <property type="entry name" value="RNase_H-like_EbsB-rel"/>
</dbReference>
<dbReference type="OrthoDB" id="10612799at2759"/>
<sequence>MKQPRRWKKAARVSEKYSSEVLAPQTNFKNGKKRVSTQEDFMSTEEGTAKKSREEEGPVADLLPTDSGRVADTGAEDFVVVESSEDSDESESYAVRTLSQLIKLCIKGIAETASENKCAGIGIVARNHSREVLYTKGEQVHCNSALMAETLAFKAAVDEVVAKNWNCVLFESDSVELVKNVQEKKSEQTYWKIQPVIKDIQENLSLIN</sequence>
<dbReference type="Proteomes" id="UP000187203">
    <property type="component" value="Unassembled WGS sequence"/>
</dbReference>
<dbReference type="GO" id="GO:0003676">
    <property type="term" value="F:nucleic acid binding"/>
    <property type="evidence" value="ECO:0007669"/>
    <property type="project" value="InterPro"/>
</dbReference>
<comment type="caution">
    <text evidence="3">The sequence shown here is derived from an EMBL/GenBank/DDBJ whole genome shotgun (WGS) entry which is preliminary data.</text>
</comment>
<reference evidence="4" key="1">
    <citation type="submission" date="2013-09" db="EMBL/GenBank/DDBJ databases">
        <title>Corchorus olitorius genome sequencing.</title>
        <authorList>
            <person name="Alam M."/>
            <person name="Haque M.S."/>
            <person name="Islam M.S."/>
            <person name="Emdad E.M."/>
            <person name="Islam M.M."/>
            <person name="Ahmed B."/>
            <person name="Halim A."/>
            <person name="Hossen Q.M.M."/>
            <person name="Hossain M.Z."/>
            <person name="Ahmed R."/>
            <person name="Khan M.M."/>
            <person name="Islam R."/>
            <person name="Rashid M.M."/>
            <person name="Khan S.A."/>
            <person name="Rahman M.S."/>
            <person name="Alam M."/>
            <person name="Yahiya A.S."/>
            <person name="Khan M.S."/>
            <person name="Azam M.S."/>
            <person name="Haque T."/>
            <person name="Lashkar M.Z.H."/>
            <person name="Akhand A.I."/>
            <person name="Morshed G."/>
            <person name="Roy S."/>
            <person name="Uddin K.S."/>
            <person name="Rabeya T."/>
            <person name="Hossain A.S."/>
            <person name="Chowdhury A."/>
            <person name="Snigdha A.R."/>
            <person name="Mortoza M.S."/>
            <person name="Matin S.A."/>
            <person name="Hoque S.M.E."/>
            <person name="Islam M.K."/>
            <person name="Roy D.K."/>
            <person name="Haider R."/>
            <person name="Moosa M.M."/>
            <person name="Elias S.M."/>
            <person name="Hasan A.M."/>
            <person name="Jahan S."/>
            <person name="Shafiuddin M."/>
            <person name="Mahmood N."/>
            <person name="Shommy N.S."/>
        </authorList>
    </citation>
    <scope>NUCLEOTIDE SEQUENCE [LARGE SCALE GENOMIC DNA]</scope>
    <source>
        <strain evidence="4">cv. O-4</strain>
    </source>
</reference>
<dbReference type="InterPro" id="IPR044730">
    <property type="entry name" value="RNase_H-like_dom_plant"/>
</dbReference>
<protein>
    <recommendedName>
        <fullName evidence="2">RNase H type-1 domain-containing protein</fullName>
    </recommendedName>
</protein>
<keyword evidence="4" id="KW-1185">Reference proteome</keyword>
<dbReference type="Gene3D" id="3.30.420.10">
    <property type="entry name" value="Ribonuclease H-like superfamily/Ribonuclease H"/>
    <property type="match status" value="1"/>
</dbReference>
<dbReference type="GO" id="GO:0004523">
    <property type="term" value="F:RNA-DNA hybrid ribonuclease activity"/>
    <property type="evidence" value="ECO:0007669"/>
    <property type="project" value="InterPro"/>
</dbReference>
<dbReference type="InterPro" id="IPR036397">
    <property type="entry name" value="RNaseH_sf"/>
</dbReference>
<accession>A0A1R3KKS9</accession>
<dbReference type="InterPro" id="IPR002156">
    <property type="entry name" value="RNaseH_domain"/>
</dbReference>
<dbReference type="PANTHER" id="PTHR47074:SF11">
    <property type="entry name" value="REVERSE TRANSCRIPTASE-LIKE PROTEIN"/>
    <property type="match status" value="1"/>
</dbReference>
<proteinExistence type="predicted"/>
<evidence type="ECO:0000256" key="1">
    <source>
        <dbReference type="SAM" id="MobiDB-lite"/>
    </source>
</evidence>
<gene>
    <name evidence="3" type="ORF">COLO4_07147</name>
</gene>